<evidence type="ECO:0000313" key="2">
    <source>
        <dbReference type="EMBL" id="EDY17248.1"/>
    </source>
</evidence>
<sequence>MRDTLASMCFPRLGSFLLAFSLWGFGSALRAEDWPGWRGPRGDGTSAEKQVPVHWDATKGEGVAWVVEIPGEGHSSPIVLGKRVFVTSAQPETEERLLLCLDRDTGKELWRRTVLTSLLEKKHRENSYASSTPATDGKRVFVSFLDGADAVIAAYDLEGKQQWVARPGEFHSVHGFSSSPVVFEDKVIINGDHDGDAWIAAISREDGHTLWKIDRENKTRSYCTPLIRDLAGKTQMVLSGSKCVASYDPRTGARNWIIDGPTEQFVASMVYNPKHDMLFMTAGFPAHHILGIKPDGQGNVTDSKIVWRTTKGASYVPSPISEGDYFLVVNDGGIASCFHAGTGEMYWQERVGPHAHSSIVSANGLVYLTTDDGATTVVKPGPTFEVVTHNALGEMTESSPAISDGHVFLRGTKHLYCFGEKH</sequence>
<dbReference type="EMBL" id="ABVL01000022">
    <property type="protein sequence ID" value="EDY17248.1"/>
    <property type="molecule type" value="Genomic_DNA"/>
</dbReference>
<gene>
    <name evidence="2" type="ORF">CfE428DRAFT_5266</name>
</gene>
<dbReference type="Pfam" id="PF13360">
    <property type="entry name" value="PQQ_2"/>
    <property type="match status" value="2"/>
</dbReference>
<comment type="caution">
    <text evidence="2">The sequence shown here is derived from an EMBL/GenBank/DDBJ whole genome shotgun (WGS) entry which is preliminary data.</text>
</comment>
<dbReference type="RefSeq" id="WP_006982587.1">
    <property type="nucleotide sequence ID" value="NZ_ABVL01000022.1"/>
</dbReference>
<accession>B4D8M6</accession>
<dbReference type="PANTHER" id="PTHR34512:SF30">
    <property type="entry name" value="OUTER MEMBRANE PROTEIN ASSEMBLY FACTOR BAMB"/>
    <property type="match status" value="1"/>
</dbReference>
<keyword evidence="3" id="KW-1185">Reference proteome</keyword>
<dbReference type="InterPro" id="IPR002372">
    <property type="entry name" value="PQQ_rpt_dom"/>
</dbReference>
<feature type="domain" description="Pyrrolo-quinoline quinone repeat" evidence="1">
    <location>
        <begin position="99"/>
        <end position="257"/>
    </location>
</feature>
<evidence type="ECO:0000259" key="1">
    <source>
        <dbReference type="Pfam" id="PF13360"/>
    </source>
</evidence>
<dbReference type="PANTHER" id="PTHR34512">
    <property type="entry name" value="CELL SURFACE PROTEIN"/>
    <property type="match status" value="1"/>
</dbReference>
<proteinExistence type="predicted"/>
<dbReference type="InterPro" id="IPR015943">
    <property type="entry name" value="WD40/YVTN_repeat-like_dom_sf"/>
</dbReference>
<dbReference type="Proteomes" id="UP000005824">
    <property type="component" value="Unassembled WGS sequence"/>
</dbReference>
<dbReference type="SMART" id="SM00564">
    <property type="entry name" value="PQQ"/>
    <property type="match status" value="4"/>
</dbReference>
<name>B4D8M6_9BACT</name>
<dbReference type="AlphaFoldDB" id="B4D8M6"/>
<organism evidence="2 3">
    <name type="scientific">Chthoniobacter flavus Ellin428</name>
    <dbReference type="NCBI Taxonomy" id="497964"/>
    <lineage>
        <taxon>Bacteria</taxon>
        <taxon>Pseudomonadati</taxon>
        <taxon>Verrucomicrobiota</taxon>
        <taxon>Spartobacteria</taxon>
        <taxon>Chthoniobacterales</taxon>
        <taxon>Chthoniobacteraceae</taxon>
        <taxon>Chthoniobacter</taxon>
    </lineage>
</organism>
<reference evidence="2 3" key="1">
    <citation type="journal article" date="2011" name="J. Bacteriol.">
        <title>Genome sequence of Chthoniobacter flavus Ellin428, an aerobic heterotrophic soil bacterium.</title>
        <authorList>
            <person name="Kant R."/>
            <person name="van Passel M.W."/>
            <person name="Palva A."/>
            <person name="Lucas S."/>
            <person name="Lapidus A."/>
            <person name="Glavina Del Rio T."/>
            <person name="Dalin E."/>
            <person name="Tice H."/>
            <person name="Bruce D."/>
            <person name="Goodwin L."/>
            <person name="Pitluck S."/>
            <person name="Larimer F.W."/>
            <person name="Land M.L."/>
            <person name="Hauser L."/>
            <person name="Sangwan P."/>
            <person name="de Vos W.M."/>
            <person name="Janssen P.H."/>
            <person name="Smidt H."/>
        </authorList>
    </citation>
    <scope>NUCLEOTIDE SEQUENCE [LARGE SCALE GENOMIC DNA]</scope>
    <source>
        <strain evidence="2 3">Ellin428</strain>
    </source>
</reference>
<dbReference type="eggNOG" id="COG1520">
    <property type="taxonomic scope" value="Bacteria"/>
</dbReference>
<protein>
    <submittedName>
        <fullName evidence="2">Pyrrolo-quinoline quinone</fullName>
    </submittedName>
</protein>
<dbReference type="InterPro" id="IPR018391">
    <property type="entry name" value="PQQ_b-propeller_rpt"/>
</dbReference>
<dbReference type="InterPro" id="IPR011047">
    <property type="entry name" value="Quinoprotein_ADH-like_sf"/>
</dbReference>
<dbReference type="STRING" id="497964.CfE428DRAFT_5266"/>
<dbReference type="Gene3D" id="2.130.10.10">
    <property type="entry name" value="YVTN repeat-like/Quinoprotein amine dehydrogenase"/>
    <property type="match status" value="2"/>
</dbReference>
<dbReference type="SUPFAM" id="SSF50998">
    <property type="entry name" value="Quinoprotein alcohol dehydrogenase-like"/>
    <property type="match status" value="1"/>
</dbReference>
<dbReference type="InParanoid" id="B4D8M6"/>
<evidence type="ECO:0000313" key="3">
    <source>
        <dbReference type="Proteomes" id="UP000005824"/>
    </source>
</evidence>
<feature type="domain" description="Pyrrolo-quinoline quinone repeat" evidence="1">
    <location>
        <begin position="304"/>
        <end position="376"/>
    </location>
</feature>